<sequence length="38" mass="4205">MNGFFKTIIAGYGAKKMGCGCVGTVIMFIIIYYILGYF</sequence>
<keyword evidence="1" id="KW-1133">Transmembrane helix</keyword>
<keyword evidence="3" id="KW-1185">Reference proteome</keyword>
<evidence type="ECO:0000313" key="3">
    <source>
        <dbReference type="Proteomes" id="UP000198951"/>
    </source>
</evidence>
<feature type="transmembrane region" description="Helical" evidence="1">
    <location>
        <begin position="12"/>
        <end position="35"/>
    </location>
</feature>
<evidence type="ECO:0000313" key="2">
    <source>
        <dbReference type="EMBL" id="SEA50897.1"/>
    </source>
</evidence>
<keyword evidence="1" id="KW-0472">Membrane</keyword>
<evidence type="ECO:0000256" key="1">
    <source>
        <dbReference type="SAM" id="Phobius"/>
    </source>
</evidence>
<gene>
    <name evidence="2" type="ORF">SAMN05443667_10555</name>
</gene>
<accession>A0A1H4BS51</accession>
<protein>
    <submittedName>
        <fullName evidence="2">Uncharacterized protein</fullName>
    </submittedName>
</protein>
<proteinExistence type="predicted"/>
<reference evidence="3" key="1">
    <citation type="submission" date="2016-10" db="EMBL/GenBank/DDBJ databases">
        <authorList>
            <person name="Varghese N."/>
            <person name="Submissions S."/>
        </authorList>
    </citation>
    <scope>NUCLEOTIDE SEQUENCE [LARGE SCALE GENOMIC DNA]</scope>
    <source>
        <strain evidence="3">DSM 22376</strain>
    </source>
</reference>
<dbReference type="AlphaFoldDB" id="A0A1H4BS51"/>
<dbReference type="EMBL" id="FNRD01000005">
    <property type="protein sequence ID" value="SEA50897.1"/>
    <property type="molecule type" value="Genomic_DNA"/>
</dbReference>
<dbReference type="Proteomes" id="UP000198951">
    <property type="component" value="Unassembled WGS sequence"/>
</dbReference>
<keyword evidence="1" id="KW-0812">Transmembrane</keyword>
<organism evidence="2 3">
    <name type="scientific">Flavobacterium gillisiae</name>
    <dbReference type="NCBI Taxonomy" id="150146"/>
    <lineage>
        <taxon>Bacteria</taxon>
        <taxon>Pseudomonadati</taxon>
        <taxon>Bacteroidota</taxon>
        <taxon>Flavobacteriia</taxon>
        <taxon>Flavobacteriales</taxon>
        <taxon>Flavobacteriaceae</taxon>
        <taxon>Flavobacterium</taxon>
    </lineage>
</organism>
<name>A0A1H4BS51_9FLAO</name>